<feature type="region of interest" description="Disordered" evidence="1">
    <location>
        <begin position="294"/>
        <end position="318"/>
    </location>
</feature>
<dbReference type="KEGG" id="ahb:bsdtb5_42290"/>
<accession>A0A7R7EQ16</accession>
<dbReference type="Gene3D" id="1.10.287.1490">
    <property type="match status" value="1"/>
</dbReference>
<dbReference type="InterPro" id="IPR043756">
    <property type="entry name" value="DUF5702"/>
</dbReference>
<feature type="compositionally biased region" description="Basic and acidic residues" evidence="1">
    <location>
        <begin position="300"/>
        <end position="318"/>
    </location>
</feature>
<name>A0A7R7EQ16_9FIRM</name>
<evidence type="ECO:0000313" key="2">
    <source>
        <dbReference type="EMBL" id="BCN32934.1"/>
    </source>
</evidence>
<dbReference type="EMBL" id="AP024169">
    <property type="protein sequence ID" value="BCN32934.1"/>
    <property type="molecule type" value="Genomic_DNA"/>
</dbReference>
<dbReference type="Pfam" id="PF18960">
    <property type="entry name" value="DUF5702"/>
    <property type="match status" value="1"/>
</dbReference>
<reference evidence="2 3" key="1">
    <citation type="submission" date="2020-11" db="EMBL/GenBank/DDBJ databases">
        <title>Draft genome sequencing of a Lachnospiraceae strain isolated from anoxic soil subjected to BSD treatment.</title>
        <authorList>
            <person name="Uek A."/>
            <person name="Tonouchi A."/>
        </authorList>
    </citation>
    <scope>NUCLEOTIDE SEQUENCE [LARGE SCALE GENOMIC DNA]</scope>
    <source>
        <strain evidence="2 3">TB5</strain>
    </source>
</reference>
<evidence type="ECO:0000313" key="3">
    <source>
        <dbReference type="Proteomes" id="UP000595897"/>
    </source>
</evidence>
<evidence type="ECO:0000256" key="1">
    <source>
        <dbReference type="SAM" id="MobiDB-lite"/>
    </source>
</evidence>
<protein>
    <submittedName>
        <fullName evidence="2">Uncharacterized protein</fullName>
    </submittedName>
</protein>
<sequence length="880" mass="100376">MLDKVKGEITVFLSLILVLVLALVGTMIEAVRINVAKVVSERALITGMDSAASEYSYAMFHQYHLVLLDEGYDSAQPNEERLLSQITNSMEYTFQPNKDLSMFGTSIPLSNVDLLKLKVKDIALTDQTRITDYNGELFMNQAVQYEKYRDLTAMLEAFLQKLKLLETAKVSTALVKEKLKVEEKFIELDKYNMELMEYIEGIDFNKNGLQLVSSNVIKTKDEFVKMILQNNPSAEVVGINHNTVYQSLEKHYVNVQQLFQGMLDNLHRIEEIVPEVKSLETQLSELISQMDALASNGEGSKGKQKEKGSKNSKRKELQKQIESIQNSLDDLADEKEKLINEINENGTRLNSLKENVSTKITSALSVIDQIEEKKPNILSSIKDYKEQLDSNKDKVDESFYKNLKVDAEDISNYFGTNQDNSNNTKANVGLKTNLTTMRQYLLDNQAILAHDTIQTFTNTDSIETIQAYSSEVLSLKNSYKNYHSGDIRFDYSGLVLKSNVENPITSFFDLIQKGIIDLIVDDEIKISNATLKADSLYTRFSNEETRKEGEKKNELSNNIENSYDSKSGKDIVTSLEDFEKESDAYSSISGVSSNVLNKLLFNQYILRHFKSVKDNQVHKSESANQKKKQGKATEQSKEELIKEQSSNEDIEYVKSLESALSYEQEYIITGNKSDKENFNDIVFRLLGIRTILNLIHVLSDRQKVNMANTTALELVGFTGLAALVQLTKMIILIVWGYEESLIDVRALLQDKNIPLFKTKDTFILKYSEIPLVNKKFIKNKVEHMKEAQDGILDFGYDDYISLFLLLTPDVKKSYRAMDLIQANMNLRYQGGFAMENCLYGFKAKANFYMNTLFLKLPFVNNVINHSIDEISFEVQKEYTY</sequence>
<dbReference type="AlphaFoldDB" id="A0A7R7EQ16"/>
<feature type="compositionally biased region" description="Basic and acidic residues" evidence="1">
    <location>
        <begin position="542"/>
        <end position="554"/>
    </location>
</feature>
<feature type="region of interest" description="Disordered" evidence="1">
    <location>
        <begin position="542"/>
        <end position="563"/>
    </location>
</feature>
<dbReference type="Proteomes" id="UP000595897">
    <property type="component" value="Chromosome"/>
</dbReference>
<dbReference type="RefSeq" id="WP_271713933.1">
    <property type="nucleotide sequence ID" value="NZ_AP024169.1"/>
</dbReference>
<organism evidence="2 3">
    <name type="scientific">Anaeromicropila herbilytica</name>
    <dbReference type="NCBI Taxonomy" id="2785025"/>
    <lineage>
        <taxon>Bacteria</taxon>
        <taxon>Bacillati</taxon>
        <taxon>Bacillota</taxon>
        <taxon>Clostridia</taxon>
        <taxon>Lachnospirales</taxon>
        <taxon>Lachnospiraceae</taxon>
        <taxon>Anaeromicropila</taxon>
    </lineage>
</organism>
<feature type="region of interest" description="Disordered" evidence="1">
    <location>
        <begin position="616"/>
        <end position="643"/>
    </location>
</feature>
<keyword evidence="3" id="KW-1185">Reference proteome</keyword>
<gene>
    <name evidence="2" type="ORF">bsdtb5_42290</name>
</gene>
<proteinExistence type="predicted"/>